<dbReference type="KEGG" id="lez:GLE_5363"/>
<evidence type="ECO:0000313" key="2">
    <source>
        <dbReference type="Proteomes" id="UP000061569"/>
    </source>
</evidence>
<name>A0A0S2DQC1_LYSEN</name>
<protein>
    <submittedName>
        <fullName evidence="1">Uncharacterized protein</fullName>
    </submittedName>
</protein>
<sequence length="155" mass="16277">MRTFFAAACALVLAGSGAAAHAQQTTFPAPKFRGGNTDWQVVLSTRQTDLSVVYRLRVPQAADPLSSGLRHGAAAAGGYELIGTIGVEKTSVTVKIAPVPLGGVCKIDNGLMGDAYGRFAYSIDVIPEKSKPLSTKADHKPWPAKWSGCGNFTLD</sequence>
<dbReference type="OrthoDB" id="6025001at2"/>
<dbReference type="AlphaFoldDB" id="A0A0S2DQC1"/>
<organism evidence="1 2">
    <name type="scientific">Lysobacter enzymogenes</name>
    <dbReference type="NCBI Taxonomy" id="69"/>
    <lineage>
        <taxon>Bacteria</taxon>
        <taxon>Pseudomonadati</taxon>
        <taxon>Pseudomonadota</taxon>
        <taxon>Gammaproteobacteria</taxon>
        <taxon>Lysobacterales</taxon>
        <taxon>Lysobacteraceae</taxon>
        <taxon>Lysobacter</taxon>
    </lineage>
</organism>
<dbReference type="EMBL" id="CP013140">
    <property type="protein sequence ID" value="ALN60704.1"/>
    <property type="molecule type" value="Genomic_DNA"/>
</dbReference>
<gene>
    <name evidence="1" type="ORF">GLE_5363</name>
</gene>
<accession>A0A0S2DQC1</accession>
<evidence type="ECO:0000313" key="1">
    <source>
        <dbReference type="EMBL" id="ALN60704.1"/>
    </source>
</evidence>
<reference evidence="1 2" key="1">
    <citation type="submission" date="2015-11" db="EMBL/GenBank/DDBJ databases">
        <title>Genome sequences of Lysobacter enzymogenes strain C3 and Lysobacter antibioticus ATCC 29479.</title>
        <authorList>
            <person name="Kobayashi D.Y."/>
        </authorList>
    </citation>
    <scope>NUCLEOTIDE SEQUENCE [LARGE SCALE GENOMIC DNA]</scope>
    <source>
        <strain evidence="1 2">C3</strain>
    </source>
</reference>
<dbReference type="Proteomes" id="UP000061569">
    <property type="component" value="Chromosome"/>
</dbReference>
<dbReference type="PATRIC" id="fig|69.6.peg.5278"/>
<proteinExistence type="predicted"/>